<dbReference type="EMBL" id="MN739615">
    <property type="protein sequence ID" value="QHT16018.1"/>
    <property type="molecule type" value="Genomic_DNA"/>
</dbReference>
<accession>A0A6C0DGF1</accession>
<organism evidence="2">
    <name type="scientific">viral metagenome</name>
    <dbReference type="NCBI Taxonomy" id="1070528"/>
    <lineage>
        <taxon>unclassified sequences</taxon>
        <taxon>metagenomes</taxon>
        <taxon>organismal metagenomes</taxon>
    </lineage>
</organism>
<protein>
    <submittedName>
        <fullName evidence="2">Uncharacterized protein</fullName>
    </submittedName>
</protein>
<proteinExistence type="predicted"/>
<keyword evidence="1" id="KW-0812">Transmembrane</keyword>
<name>A0A6C0DGF1_9ZZZZ</name>
<keyword evidence="1" id="KW-0472">Membrane</keyword>
<feature type="transmembrane region" description="Helical" evidence="1">
    <location>
        <begin position="6"/>
        <end position="28"/>
    </location>
</feature>
<reference evidence="2" key="1">
    <citation type="journal article" date="2020" name="Nature">
        <title>Giant virus diversity and host interactions through global metagenomics.</title>
        <authorList>
            <person name="Schulz F."/>
            <person name="Roux S."/>
            <person name="Paez-Espino D."/>
            <person name="Jungbluth S."/>
            <person name="Walsh D.A."/>
            <person name="Denef V.J."/>
            <person name="McMahon K.D."/>
            <person name="Konstantinidis K.T."/>
            <person name="Eloe-Fadrosh E.A."/>
            <person name="Kyrpides N.C."/>
            <person name="Woyke T."/>
        </authorList>
    </citation>
    <scope>NUCLEOTIDE SEQUENCE</scope>
    <source>
        <strain evidence="2">GVMAG-M-3300023174-182</strain>
    </source>
</reference>
<sequence>MKLNKNNYHVIFLAILSIIICIFIYRYINFLFIQKYIIECFNSNEAIYVDTGSPTTTHTVNLPLTTTYSCKNFCGPTARCAITGEQCMADIDCPGCNPYGPDFKPQKTACIPGDNDAGKLTLGVTPTYSTLTTDIGTRSKLFTTNKKKLSKPDQPNFGINTWIKGFNGGQQLFDEKYRPAGLQFMPNYDKRYSLSGEFIEDGPLASNAYLH</sequence>
<evidence type="ECO:0000313" key="2">
    <source>
        <dbReference type="EMBL" id="QHT16018.1"/>
    </source>
</evidence>
<keyword evidence="1" id="KW-1133">Transmembrane helix</keyword>
<evidence type="ECO:0000256" key="1">
    <source>
        <dbReference type="SAM" id="Phobius"/>
    </source>
</evidence>
<dbReference type="AlphaFoldDB" id="A0A6C0DGF1"/>